<feature type="transmembrane region" description="Helical" evidence="4">
    <location>
        <begin position="163"/>
        <end position="184"/>
    </location>
</feature>
<keyword evidence="3" id="KW-0804">Transcription</keyword>
<evidence type="ECO:0000313" key="7">
    <source>
        <dbReference type="Proteomes" id="UP001349994"/>
    </source>
</evidence>
<dbReference type="CDD" id="cd06170">
    <property type="entry name" value="LuxR_C_like"/>
    <property type="match status" value="1"/>
</dbReference>
<evidence type="ECO:0000256" key="2">
    <source>
        <dbReference type="ARBA" id="ARBA00023125"/>
    </source>
</evidence>
<evidence type="ECO:0000256" key="1">
    <source>
        <dbReference type="ARBA" id="ARBA00023015"/>
    </source>
</evidence>
<dbReference type="SUPFAM" id="SSF46894">
    <property type="entry name" value="C-terminal effector domain of the bipartite response regulators"/>
    <property type="match status" value="1"/>
</dbReference>
<dbReference type="PANTHER" id="PTHR44688:SF16">
    <property type="entry name" value="DNA-BINDING TRANSCRIPTIONAL ACTIVATOR DEVR_DOSR"/>
    <property type="match status" value="1"/>
</dbReference>
<dbReference type="Gene3D" id="1.20.1720.10">
    <property type="entry name" value="Multidrug resistance protein D"/>
    <property type="match status" value="1"/>
</dbReference>
<feature type="transmembrane region" description="Helical" evidence="4">
    <location>
        <begin position="210"/>
        <end position="232"/>
    </location>
</feature>
<dbReference type="RefSeq" id="WP_338208833.1">
    <property type="nucleotide sequence ID" value="NZ_JAYMFF010000002.1"/>
</dbReference>
<feature type="transmembrane region" description="Helical" evidence="4">
    <location>
        <begin position="75"/>
        <end position="94"/>
    </location>
</feature>
<feature type="transmembrane region" description="Helical" evidence="4">
    <location>
        <begin position="362"/>
        <end position="380"/>
    </location>
</feature>
<dbReference type="InterPro" id="IPR036388">
    <property type="entry name" value="WH-like_DNA-bd_sf"/>
</dbReference>
<feature type="transmembrane region" description="Helical" evidence="4">
    <location>
        <begin position="244"/>
        <end position="263"/>
    </location>
</feature>
<dbReference type="Proteomes" id="UP001349994">
    <property type="component" value="Unassembled WGS sequence"/>
</dbReference>
<keyword evidence="2" id="KW-0238">DNA-binding</keyword>
<keyword evidence="4" id="KW-1133">Transmembrane helix</keyword>
<evidence type="ECO:0000259" key="5">
    <source>
        <dbReference type="PROSITE" id="PS50043"/>
    </source>
</evidence>
<dbReference type="Gene3D" id="1.10.10.10">
    <property type="entry name" value="Winged helix-like DNA-binding domain superfamily/Winged helix DNA-binding domain"/>
    <property type="match status" value="1"/>
</dbReference>
<evidence type="ECO:0000256" key="4">
    <source>
        <dbReference type="SAM" id="Phobius"/>
    </source>
</evidence>
<reference evidence="6 7" key="1">
    <citation type="submission" date="2024-01" db="EMBL/GenBank/DDBJ databases">
        <title>novel species in genus Adlercreutzia.</title>
        <authorList>
            <person name="Liu X."/>
        </authorList>
    </citation>
    <scope>NUCLEOTIDE SEQUENCE [LARGE SCALE GENOMIC DNA]</scope>
    <source>
        <strain evidence="6 7">R7</strain>
    </source>
</reference>
<evidence type="ECO:0000313" key="6">
    <source>
        <dbReference type="EMBL" id="MEC4175196.1"/>
    </source>
</evidence>
<name>A0ABU6IFJ3_9ACTN</name>
<dbReference type="InterPro" id="IPR036259">
    <property type="entry name" value="MFS_trans_sf"/>
</dbReference>
<dbReference type="PROSITE" id="PS50043">
    <property type="entry name" value="HTH_LUXR_2"/>
    <property type="match status" value="1"/>
</dbReference>
<feature type="transmembrane region" description="Helical" evidence="4">
    <location>
        <begin position="328"/>
        <end position="350"/>
    </location>
</feature>
<keyword evidence="4" id="KW-0812">Transmembrane</keyword>
<keyword evidence="4" id="KW-0472">Membrane</keyword>
<dbReference type="SMART" id="SM00421">
    <property type="entry name" value="HTH_LUXR"/>
    <property type="match status" value="1"/>
</dbReference>
<dbReference type="EMBL" id="JAYMFF010000002">
    <property type="protein sequence ID" value="MEC4175196.1"/>
    <property type="molecule type" value="Genomic_DNA"/>
</dbReference>
<accession>A0ABU6IFJ3</accession>
<dbReference type="SUPFAM" id="SSF103473">
    <property type="entry name" value="MFS general substrate transporter"/>
    <property type="match status" value="1"/>
</dbReference>
<comment type="caution">
    <text evidence="6">The sequence shown here is derived from an EMBL/GenBank/DDBJ whole genome shotgun (WGS) entry which is preliminary data.</text>
</comment>
<dbReference type="PRINTS" id="PR00038">
    <property type="entry name" value="HTHLUXR"/>
</dbReference>
<feature type="transmembrane region" description="Helical" evidence="4">
    <location>
        <begin position="136"/>
        <end position="157"/>
    </location>
</feature>
<dbReference type="Pfam" id="PF00196">
    <property type="entry name" value="GerE"/>
    <property type="match status" value="1"/>
</dbReference>
<dbReference type="InterPro" id="IPR000792">
    <property type="entry name" value="Tscrpt_reg_LuxR_C"/>
</dbReference>
<proteinExistence type="predicted"/>
<protein>
    <submittedName>
        <fullName evidence="6">Helix-turn-helix transcriptional regulator</fullName>
    </submittedName>
</protein>
<feature type="transmembrane region" description="Helical" evidence="4">
    <location>
        <begin position="45"/>
        <end position="63"/>
    </location>
</feature>
<keyword evidence="7" id="KW-1185">Reference proteome</keyword>
<feature type="domain" description="HTH luxR-type" evidence="5">
    <location>
        <begin position="411"/>
        <end position="477"/>
    </location>
</feature>
<feature type="transmembrane region" description="Helical" evidence="4">
    <location>
        <begin position="275"/>
        <end position="296"/>
    </location>
</feature>
<keyword evidence="1" id="KW-0805">Transcription regulation</keyword>
<dbReference type="PANTHER" id="PTHR44688">
    <property type="entry name" value="DNA-BINDING TRANSCRIPTIONAL ACTIVATOR DEVR_DOSR"/>
    <property type="match status" value="1"/>
</dbReference>
<evidence type="ECO:0000256" key="3">
    <source>
        <dbReference type="ARBA" id="ARBA00023163"/>
    </source>
</evidence>
<dbReference type="InterPro" id="IPR016032">
    <property type="entry name" value="Sig_transdc_resp-reg_C-effctor"/>
</dbReference>
<organism evidence="6 7">
    <name type="scientific">Adlercreutzia wanghongyangiae</name>
    <dbReference type="NCBI Taxonomy" id="3111451"/>
    <lineage>
        <taxon>Bacteria</taxon>
        <taxon>Bacillati</taxon>
        <taxon>Actinomycetota</taxon>
        <taxon>Coriobacteriia</taxon>
        <taxon>Eggerthellales</taxon>
        <taxon>Eggerthellaceae</taxon>
        <taxon>Adlercreutzia</taxon>
    </lineage>
</organism>
<gene>
    <name evidence="6" type="ORF">VIN30_01885</name>
</gene>
<sequence length="482" mass="51970">MERIGKSGGGLCLAGAGFLWGWSFLFFFSSQAASSISLSFLTNDVLYLGSTLVAALLAVRVFWNEYDVRQLRTVGNAAFALMLAGSVLLAISMVARDSGFYAMAGKIVAGPGQGLSWIAWTTVLSRFDIECAERSFLQWIPILVGVVLASTLGNWVSVFPPQLFNSVLMVLLPVASWVFFCRALSLSSEPKRKDASVAAAEGKGDDVKSIVWLFANLSFALAVIMVVWAAFLFQHQVSVEQVKVVFSLGAFVALPIVWFALRVTRRLAPSSLYRWAVPIMVFAVVLDFIAPAAYVWCTCLCLSVVSVGFEGMYHLVFIYVSKRFSQRAMLAASLGVVATTVGGMIGSTVWAACFSHASSADAGKILLVALFVLVLCWSCAPRFGGVLGLNGGGVEGEASSQNSPPVEKKCELAANAYGLTPREREVLFLLAQGRSRAFIREALFISKGTVDTHVHHIYSKMGIGSKDELVKMVLDGEDIIAS</sequence>